<evidence type="ECO:0000256" key="4">
    <source>
        <dbReference type="ARBA" id="ARBA00022833"/>
    </source>
</evidence>
<keyword evidence="7" id="KW-1185">Reference proteome</keyword>
<dbReference type="GeneID" id="95980457"/>
<evidence type="ECO:0000259" key="5">
    <source>
        <dbReference type="SMART" id="SM00849"/>
    </source>
</evidence>
<feature type="domain" description="Metallo-beta-lactamase" evidence="5">
    <location>
        <begin position="56"/>
        <end position="270"/>
    </location>
</feature>
<organism evidence="6 7">
    <name type="scientific">Neodothiora populina</name>
    <dbReference type="NCBI Taxonomy" id="2781224"/>
    <lineage>
        <taxon>Eukaryota</taxon>
        <taxon>Fungi</taxon>
        <taxon>Dikarya</taxon>
        <taxon>Ascomycota</taxon>
        <taxon>Pezizomycotina</taxon>
        <taxon>Dothideomycetes</taxon>
        <taxon>Dothideomycetidae</taxon>
        <taxon>Dothideales</taxon>
        <taxon>Dothioraceae</taxon>
        <taxon>Neodothiora</taxon>
    </lineage>
</organism>
<comment type="similarity">
    <text evidence="1">Belongs to the metallo-beta-lactamase superfamily.</text>
</comment>
<dbReference type="InterPro" id="IPR051013">
    <property type="entry name" value="MBL_superfamily_lactonases"/>
</dbReference>
<keyword evidence="4" id="KW-0862">Zinc</keyword>
<dbReference type="PANTHER" id="PTHR42978:SF5">
    <property type="entry name" value="METALLO-BETA-LACTAMASE DOMAIN-CONTAINING PROTEIN"/>
    <property type="match status" value="1"/>
</dbReference>
<comment type="caution">
    <text evidence="6">The sequence shown here is derived from an EMBL/GenBank/DDBJ whole genome shotgun (WGS) entry which is preliminary data.</text>
</comment>
<dbReference type="Gene3D" id="3.60.15.10">
    <property type="entry name" value="Ribonuclease Z/Hydroxyacylglutathione hydrolase-like"/>
    <property type="match status" value="1"/>
</dbReference>
<proteinExistence type="inferred from homology"/>
<dbReference type="PANTHER" id="PTHR42978">
    <property type="entry name" value="QUORUM-QUENCHING LACTONASE YTNP-RELATED-RELATED"/>
    <property type="match status" value="1"/>
</dbReference>
<keyword evidence="2" id="KW-0479">Metal-binding</keyword>
<sequence length="368" mass="40848">MAQGHLVPPETAPLLNIPQSDSIVKVSIIDSTSWVNIPMDPFLGPHYKGKDRMTGPTYSFFIQHSSGKRILFDLGVRPDWENYSPVLVEKFKKMEWDIGAKKNVASILQEDGINVKSGAIDAVVWSHHHWDHLGDLAGTFPSSTQLIVGPGFKKAHLPGYPQNKNSPLLQQDFEDRDVREVDIASVGTGRKVGRFNAYDYFGDGSFYLLDTPGHAQAHICGLARTTADTFIIMGGDASHHGGEIRPSEYLPLPANLSPSPLPKFNPCPGHLLQEAHYDKSATKPFYNCTESFAYDLEVCNWTIAGLQEFDAAENVFVVLAHDDSLSGVIDVYPKSANDWFEKGVAERAKWMFLKDFEEAVEQAADKKQ</sequence>
<evidence type="ECO:0000256" key="2">
    <source>
        <dbReference type="ARBA" id="ARBA00022723"/>
    </source>
</evidence>
<dbReference type="Proteomes" id="UP001562354">
    <property type="component" value="Unassembled WGS sequence"/>
</dbReference>
<dbReference type="CDD" id="cd07730">
    <property type="entry name" value="metallo-hydrolase-like_MBL-fold"/>
    <property type="match status" value="1"/>
</dbReference>
<dbReference type="SMART" id="SM00849">
    <property type="entry name" value="Lactamase_B"/>
    <property type="match status" value="1"/>
</dbReference>
<dbReference type="SUPFAM" id="SSF56281">
    <property type="entry name" value="Metallo-hydrolase/oxidoreductase"/>
    <property type="match status" value="1"/>
</dbReference>
<reference evidence="6 7" key="1">
    <citation type="submission" date="2024-07" db="EMBL/GenBank/DDBJ databases">
        <title>Draft sequence of the Neodothiora populina.</title>
        <authorList>
            <person name="Drown D.D."/>
            <person name="Schuette U.S."/>
            <person name="Buechlein A.B."/>
            <person name="Rusch D.R."/>
            <person name="Winton L.W."/>
            <person name="Adams G.A."/>
        </authorList>
    </citation>
    <scope>NUCLEOTIDE SEQUENCE [LARGE SCALE GENOMIC DNA]</scope>
    <source>
        <strain evidence="6 7">CPC 39397</strain>
    </source>
</reference>
<evidence type="ECO:0000256" key="1">
    <source>
        <dbReference type="ARBA" id="ARBA00007749"/>
    </source>
</evidence>
<evidence type="ECO:0000256" key="3">
    <source>
        <dbReference type="ARBA" id="ARBA00022801"/>
    </source>
</evidence>
<accession>A0ABR3PB80</accession>
<protein>
    <recommendedName>
        <fullName evidence="5">Metallo-beta-lactamase domain-containing protein</fullName>
    </recommendedName>
</protein>
<dbReference type="RefSeq" id="XP_069199636.1">
    <property type="nucleotide sequence ID" value="XM_069346759.1"/>
</dbReference>
<dbReference type="Pfam" id="PF00753">
    <property type="entry name" value="Lactamase_B"/>
    <property type="match status" value="1"/>
</dbReference>
<name>A0ABR3PB80_9PEZI</name>
<evidence type="ECO:0000313" key="7">
    <source>
        <dbReference type="Proteomes" id="UP001562354"/>
    </source>
</evidence>
<dbReference type="InterPro" id="IPR036866">
    <property type="entry name" value="RibonucZ/Hydroxyglut_hydro"/>
</dbReference>
<dbReference type="EMBL" id="JBFMKM010000010">
    <property type="protein sequence ID" value="KAL1303361.1"/>
    <property type="molecule type" value="Genomic_DNA"/>
</dbReference>
<gene>
    <name evidence="6" type="ORF">AAFC00_006758</name>
</gene>
<evidence type="ECO:0000313" key="6">
    <source>
        <dbReference type="EMBL" id="KAL1303361.1"/>
    </source>
</evidence>
<dbReference type="InterPro" id="IPR001279">
    <property type="entry name" value="Metallo-B-lactamas"/>
</dbReference>
<keyword evidence="3" id="KW-0378">Hydrolase</keyword>